<dbReference type="AlphaFoldDB" id="A0A2R6NZ48"/>
<feature type="compositionally biased region" description="Low complexity" evidence="7">
    <location>
        <begin position="194"/>
        <end position="214"/>
    </location>
</feature>
<feature type="compositionally biased region" description="Low complexity" evidence="7">
    <location>
        <begin position="313"/>
        <end position="328"/>
    </location>
</feature>
<keyword evidence="10" id="KW-1185">Reference proteome</keyword>
<name>A0A2R6NZ48_9APHY</name>
<dbReference type="Proteomes" id="UP000186601">
    <property type="component" value="Unassembled WGS sequence"/>
</dbReference>
<keyword evidence="5" id="KW-0653">Protein transport</keyword>
<dbReference type="Gene3D" id="1.10.10.2570">
    <property type="match status" value="1"/>
</dbReference>
<comment type="caution">
    <text evidence="9">The sequence shown here is derived from an EMBL/GenBank/DDBJ whole genome shotgun (WGS) entry which is preliminary data.</text>
</comment>
<dbReference type="InterPro" id="IPR039362">
    <property type="entry name" value="ATG29_sf"/>
</dbReference>
<evidence type="ECO:0000256" key="4">
    <source>
        <dbReference type="ARBA" id="ARBA00022448"/>
    </source>
</evidence>
<keyword evidence="6" id="KW-0072">Autophagy</keyword>
<keyword evidence="4" id="KW-0813">Transport</keyword>
<sequence>MSTQPNIRVIVRLPYNRPEEPIPDPPRVEWTAEKEQILWEVINNTKRVPGANIDWKGLAAHLAVPLPYLVYRAQVGYEEGLRGLQGITALSPTVTSPINQGLGPTTSSSPPPKPTGTSGEYFPKMTTPDRLFPRRDSLRFGSGNLSTSIVGRPLAIRTRLNSIGNRSIKSPQKVSSSSVITLQGPKRTHTQLRPLSPTSSCASPSSPASTADASSEGEEDEETRKEEEEERRIEEQEALEKKLKDLHRMMTKEAVGLISSPPQPTSLRYQEKGKGRERDGGRLRPLSTSSTSSSLHQRLDMSRPYGQSKTPSHHSLSSASSPQGSIPSIPSPPPEPRSPQLSPIARHLSPVGKSTSPPAVSHGSVWGTVRHTPRTRIAGKGRSDRGSEIGSEASSFSDLSGGKCRIFLCHYDLADCLKDASLSTSALESALLSNIRGGGSRM</sequence>
<feature type="region of interest" description="Disordered" evidence="7">
    <location>
        <begin position="167"/>
        <end position="398"/>
    </location>
</feature>
<evidence type="ECO:0000256" key="1">
    <source>
        <dbReference type="ARBA" id="ARBA00004329"/>
    </source>
</evidence>
<dbReference type="PANTHER" id="PTHR40012:SF1">
    <property type="entry name" value="AUTOPHAGY-RELATED PROTEIN 29"/>
    <property type="match status" value="1"/>
</dbReference>
<reference evidence="9 10" key="1">
    <citation type="submission" date="2018-02" db="EMBL/GenBank/DDBJ databases">
        <title>Genome sequence of the basidiomycete white-rot fungus Phlebia centrifuga.</title>
        <authorList>
            <person name="Granchi Z."/>
            <person name="Peng M."/>
            <person name="de Vries R.P."/>
            <person name="Hilden K."/>
            <person name="Makela M.R."/>
            <person name="Grigoriev I."/>
            <person name="Riley R."/>
        </authorList>
    </citation>
    <scope>NUCLEOTIDE SEQUENCE [LARGE SCALE GENOMIC DNA]</scope>
    <source>
        <strain evidence="9 10">FBCC195</strain>
    </source>
</reference>
<dbReference type="GO" id="GO:0000045">
    <property type="term" value="P:autophagosome assembly"/>
    <property type="evidence" value="ECO:0007669"/>
    <property type="project" value="InterPro"/>
</dbReference>
<dbReference type="OrthoDB" id="21072at2759"/>
<evidence type="ECO:0000313" key="10">
    <source>
        <dbReference type="Proteomes" id="UP000186601"/>
    </source>
</evidence>
<feature type="compositionally biased region" description="Basic and acidic residues" evidence="7">
    <location>
        <begin position="222"/>
        <end position="251"/>
    </location>
</feature>
<evidence type="ECO:0000313" key="9">
    <source>
        <dbReference type="EMBL" id="PSR81031.1"/>
    </source>
</evidence>
<evidence type="ECO:0000256" key="5">
    <source>
        <dbReference type="ARBA" id="ARBA00022927"/>
    </source>
</evidence>
<dbReference type="EMBL" id="MLYV02000629">
    <property type="protein sequence ID" value="PSR81031.1"/>
    <property type="molecule type" value="Genomic_DNA"/>
</dbReference>
<dbReference type="PANTHER" id="PTHR40012">
    <property type="entry name" value="AUTOPHAGY-RELATED PROTEIN 29"/>
    <property type="match status" value="1"/>
</dbReference>
<protein>
    <recommendedName>
        <fullName evidence="3">Autophagy-related protein 29</fullName>
    </recommendedName>
</protein>
<comment type="subcellular location">
    <subcellularLocation>
        <location evidence="1">Preautophagosomal structure</location>
    </subcellularLocation>
</comment>
<dbReference type="InterPro" id="IPR040666">
    <property type="entry name" value="Atg29_N"/>
</dbReference>
<evidence type="ECO:0000256" key="6">
    <source>
        <dbReference type="ARBA" id="ARBA00023006"/>
    </source>
</evidence>
<dbReference type="GO" id="GO:0015031">
    <property type="term" value="P:protein transport"/>
    <property type="evidence" value="ECO:0007669"/>
    <property type="project" value="UniProtKB-KW"/>
</dbReference>
<proteinExistence type="inferred from homology"/>
<evidence type="ECO:0000256" key="7">
    <source>
        <dbReference type="SAM" id="MobiDB-lite"/>
    </source>
</evidence>
<accession>A0A2R6NZ48</accession>
<dbReference type="GO" id="GO:0000407">
    <property type="term" value="C:phagophore assembly site"/>
    <property type="evidence" value="ECO:0007669"/>
    <property type="project" value="UniProtKB-SubCell"/>
</dbReference>
<dbReference type="InterPro" id="IPR039113">
    <property type="entry name" value="ATG29"/>
</dbReference>
<dbReference type="Pfam" id="PF18388">
    <property type="entry name" value="ATG29_N"/>
    <property type="match status" value="1"/>
</dbReference>
<feature type="domain" description="Atg29 N-terminal" evidence="8">
    <location>
        <begin position="8"/>
        <end position="64"/>
    </location>
</feature>
<evidence type="ECO:0000259" key="8">
    <source>
        <dbReference type="Pfam" id="PF18388"/>
    </source>
</evidence>
<evidence type="ECO:0000256" key="2">
    <source>
        <dbReference type="ARBA" id="ARBA00010082"/>
    </source>
</evidence>
<organism evidence="9 10">
    <name type="scientific">Hermanssonia centrifuga</name>
    <dbReference type="NCBI Taxonomy" id="98765"/>
    <lineage>
        <taxon>Eukaryota</taxon>
        <taxon>Fungi</taxon>
        <taxon>Dikarya</taxon>
        <taxon>Basidiomycota</taxon>
        <taxon>Agaricomycotina</taxon>
        <taxon>Agaricomycetes</taxon>
        <taxon>Polyporales</taxon>
        <taxon>Meruliaceae</taxon>
        <taxon>Hermanssonia</taxon>
    </lineage>
</organism>
<feature type="compositionally biased region" description="Low complexity" evidence="7">
    <location>
        <begin position="167"/>
        <end position="180"/>
    </location>
</feature>
<feature type="region of interest" description="Disordered" evidence="7">
    <location>
        <begin position="98"/>
        <end position="134"/>
    </location>
</feature>
<feature type="compositionally biased region" description="Basic and acidic residues" evidence="7">
    <location>
        <begin position="269"/>
        <end position="282"/>
    </location>
</feature>
<comment type="similarity">
    <text evidence="2">Belongs to the ATG29 family.</text>
</comment>
<dbReference type="STRING" id="98765.A0A2R6NZ48"/>
<feature type="compositionally biased region" description="Low complexity" evidence="7">
    <location>
        <begin position="283"/>
        <end position="294"/>
    </location>
</feature>
<gene>
    <name evidence="9" type="ORF">PHLCEN_2v6562</name>
</gene>
<evidence type="ECO:0000256" key="3">
    <source>
        <dbReference type="ARBA" id="ARBA00013784"/>
    </source>
</evidence>